<organism evidence="5 6">
    <name type="scientific">Halorussus caseinilyticus</name>
    <dbReference type="NCBI Taxonomy" id="3034025"/>
    <lineage>
        <taxon>Archaea</taxon>
        <taxon>Methanobacteriati</taxon>
        <taxon>Methanobacteriota</taxon>
        <taxon>Stenosarchaea group</taxon>
        <taxon>Halobacteria</taxon>
        <taxon>Halobacteriales</taxon>
        <taxon>Haladaptataceae</taxon>
        <taxon>Halorussus</taxon>
    </lineage>
</organism>
<dbReference type="Gene3D" id="1.10.10.10">
    <property type="entry name" value="Winged helix-like DNA-binding domain superfamily/Winged helix DNA-binding domain"/>
    <property type="match status" value="1"/>
</dbReference>
<dbReference type="InterPro" id="IPR007050">
    <property type="entry name" value="HTH_bacterioopsin"/>
</dbReference>
<sequence length="239" mass="26215">MRAFSFALEYDAGTDPVADAFRGAPDLYGHSLACTVTPENCWRVDRLTGPTDPLERAADAYAESGHAADCLGPADCAADHRTEVLQRDPSTRILFTSWERTDACRSIPHLALDHLGPGVLFATERHGPRYEWHVLLPSDDELGSLSDAIRAATGTGVRFALRQVTDESAWLSAYSGRPALPYAHYEAMAAAVERGYYETPRAITVSELADELDVPRSTLSYRLRRAEAELARSFVGNES</sequence>
<protein>
    <submittedName>
        <fullName evidence="5">Helix-turn-helix domain-containing protein</fullName>
    </submittedName>
</protein>
<dbReference type="RefSeq" id="WP_276282248.1">
    <property type="nucleotide sequence ID" value="NZ_CP119810.1"/>
</dbReference>
<feature type="domain" description="HTH bat-type" evidence="3">
    <location>
        <begin position="185"/>
        <end position="231"/>
    </location>
</feature>
<evidence type="ECO:0000256" key="1">
    <source>
        <dbReference type="ARBA" id="ARBA00023015"/>
    </source>
</evidence>
<dbReference type="Proteomes" id="UP001596407">
    <property type="component" value="Unassembled WGS sequence"/>
</dbReference>
<comment type="caution">
    <text evidence="5">The sequence shown here is derived from an EMBL/GenBank/DDBJ whole genome shotgun (WGS) entry which is preliminary data.</text>
</comment>
<proteinExistence type="predicted"/>
<gene>
    <name evidence="5" type="ORF">ACFQJ6_01100</name>
</gene>
<keyword evidence="6" id="KW-1185">Reference proteome</keyword>
<evidence type="ECO:0000313" key="5">
    <source>
        <dbReference type="EMBL" id="MFC7078933.1"/>
    </source>
</evidence>
<dbReference type="AlphaFoldDB" id="A0ABD5WFE0"/>
<dbReference type="Pfam" id="PF24281">
    <property type="entry name" value="HVO_2928_N"/>
    <property type="match status" value="1"/>
</dbReference>
<evidence type="ECO:0000313" key="6">
    <source>
        <dbReference type="Proteomes" id="UP001596407"/>
    </source>
</evidence>
<dbReference type="GeneID" id="79305375"/>
<dbReference type="Pfam" id="PF04967">
    <property type="entry name" value="HTH_10"/>
    <property type="match status" value="1"/>
</dbReference>
<reference evidence="5 6" key="1">
    <citation type="journal article" date="2019" name="Int. J. Syst. Evol. Microbiol.">
        <title>The Global Catalogue of Microorganisms (GCM) 10K type strain sequencing project: providing services to taxonomists for standard genome sequencing and annotation.</title>
        <authorList>
            <consortium name="The Broad Institute Genomics Platform"/>
            <consortium name="The Broad Institute Genome Sequencing Center for Infectious Disease"/>
            <person name="Wu L."/>
            <person name="Ma J."/>
        </authorList>
    </citation>
    <scope>NUCLEOTIDE SEQUENCE [LARGE SCALE GENOMIC DNA]</scope>
    <source>
        <strain evidence="5 6">DT72</strain>
    </source>
</reference>
<dbReference type="PANTHER" id="PTHR34236">
    <property type="entry name" value="DIMETHYL SULFOXIDE REDUCTASE TRANSCRIPTIONAL ACTIVATOR"/>
    <property type="match status" value="1"/>
</dbReference>
<dbReference type="EMBL" id="JBHSZH010000001">
    <property type="protein sequence ID" value="MFC7078933.1"/>
    <property type="molecule type" value="Genomic_DNA"/>
</dbReference>
<evidence type="ECO:0000259" key="3">
    <source>
        <dbReference type="Pfam" id="PF04967"/>
    </source>
</evidence>
<evidence type="ECO:0000256" key="2">
    <source>
        <dbReference type="ARBA" id="ARBA00023163"/>
    </source>
</evidence>
<dbReference type="PANTHER" id="PTHR34236:SF1">
    <property type="entry name" value="DIMETHYL SULFOXIDE REDUCTASE TRANSCRIPTIONAL ACTIVATOR"/>
    <property type="match status" value="1"/>
</dbReference>
<accession>A0ABD5WFE0</accession>
<dbReference type="InterPro" id="IPR056529">
    <property type="entry name" value="HVO_2928_N"/>
</dbReference>
<dbReference type="InterPro" id="IPR036388">
    <property type="entry name" value="WH-like_DNA-bd_sf"/>
</dbReference>
<keyword evidence="1" id="KW-0805">Transcription regulation</keyword>
<name>A0ABD5WFE0_9EURY</name>
<keyword evidence="2" id="KW-0804">Transcription</keyword>
<evidence type="ECO:0000259" key="4">
    <source>
        <dbReference type="Pfam" id="PF24281"/>
    </source>
</evidence>
<feature type="domain" description="HVO-2928 N-terminal" evidence="4">
    <location>
        <begin position="4"/>
        <end position="170"/>
    </location>
</feature>